<organism evidence="5 6">
    <name type="scientific">Enterococcus faecalis</name>
    <name type="common">Streptococcus faecalis</name>
    <dbReference type="NCBI Taxonomy" id="1351"/>
    <lineage>
        <taxon>Bacteria</taxon>
        <taxon>Bacillati</taxon>
        <taxon>Bacillota</taxon>
        <taxon>Bacilli</taxon>
        <taxon>Lactobacillales</taxon>
        <taxon>Enterococcaceae</taxon>
        <taxon>Enterococcus</taxon>
    </lineage>
</organism>
<keyword evidence="2" id="KW-0812">Transmembrane</keyword>
<protein>
    <submittedName>
        <fullName evidence="5">DUF5011 domain-containing protein</fullName>
    </submittedName>
</protein>
<feature type="domain" description="Ig-like" evidence="3">
    <location>
        <begin position="577"/>
        <end position="626"/>
    </location>
</feature>
<keyword evidence="2" id="KW-0472">Membrane</keyword>
<dbReference type="Pfam" id="PF16403">
    <property type="entry name" value="Bact_surface_Ig-like"/>
    <property type="match status" value="1"/>
</dbReference>
<feature type="region of interest" description="Disordered" evidence="1">
    <location>
        <begin position="58"/>
        <end position="102"/>
    </location>
</feature>
<dbReference type="Proteomes" id="UP000305511">
    <property type="component" value="Unassembled WGS sequence"/>
</dbReference>
<dbReference type="InterPro" id="IPR022038">
    <property type="entry name" value="Ig-like_bact"/>
</dbReference>
<reference evidence="5 6" key="1">
    <citation type="submission" date="2019-02" db="EMBL/GenBank/DDBJ databases">
        <title>Bacteria dissemination in different level of health care in South Africa: the effectiveness of infections prevention and control.</title>
        <authorList>
            <person name="Shobo C."/>
            <person name="Amoako D.G."/>
            <person name="Allam M."/>
            <person name="Ismail A."/>
            <person name="Bester L.A."/>
            <person name="Essack S.Y."/>
        </authorList>
    </citation>
    <scope>NUCLEOTIDE SEQUENCE [LARGE SCALE GENOMIC DNA]</scope>
    <source>
        <strain evidence="5 6">2SIL2</strain>
    </source>
</reference>
<feature type="domain" description="Pesticidal crystal protein Cry22Aa Ig-like" evidence="4">
    <location>
        <begin position="444"/>
        <end position="496"/>
    </location>
</feature>
<evidence type="ECO:0000256" key="2">
    <source>
        <dbReference type="SAM" id="Phobius"/>
    </source>
</evidence>
<evidence type="ECO:0000256" key="1">
    <source>
        <dbReference type="SAM" id="MobiDB-lite"/>
    </source>
</evidence>
<evidence type="ECO:0000313" key="6">
    <source>
        <dbReference type="Proteomes" id="UP000305511"/>
    </source>
</evidence>
<dbReference type="RefSeq" id="WP_137273958.1">
    <property type="nucleotide sequence ID" value="NZ_SIYF01000119.1"/>
</dbReference>
<dbReference type="Gene3D" id="2.60.40.10">
    <property type="entry name" value="Immunoglobulins"/>
    <property type="match status" value="3"/>
</dbReference>
<feature type="non-terminal residue" evidence="5">
    <location>
        <position position="626"/>
    </location>
</feature>
<dbReference type="InterPro" id="IPR032179">
    <property type="entry name" value="Cry22Aa_Ig-like"/>
</dbReference>
<evidence type="ECO:0000259" key="3">
    <source>
        <dbReference type="Pfam" id="PF07523"/>
    </source>
</evidence>
<feature type="compositionally biased region" description="Low complexity" evidence="1">
    <location>
        <begin position="64"/>
        <end position="81"/>
    </location>
</feature>
<evidence type="ECO:0000313" key="5">
    <source>
        <dbReference type="EMBL" id="TKK88508.1"/>
    </source>
</evidence>
<dbReference type="Pfam" id="PF07523">
    <property type="entry name" value="Big_3"/>
    <property type="match status" value="2"/>
</dbReference>
<feature type="domain" description="Ig-like" evidence="3">
    <location>
        <begin position="504"/>
        <end position="569"/>
    </location>
</feature>
<feature type="transmembrane region" description="Helical" evidence="2">
    <location>
        <begin position="20"/>
        <end position="41"/>
    </location>
</feature>
<feature type="compositionally biased region" description="Basic and acidic residues" evidence="1">
    <location>
        <begin position="91"/>
        <end position="102"/>
    </location>
</feature>
<sequence>MEKNNHACNERKNNMKLKKIINFGTIFATMSLVSTPVVSFAETADEILNIKNNINETKDNTLAPESENNTVNTTVPSNSEVENSQDSSVLPDEKIASPEEKISEKSIGIPNVEFNNDVPTSYIPSSTGISFTWNLNTIKDTQEIKQGDKIVLNISGEGLDYSTIRFASGGSSDPYFDLVIDEKNGQILLVAKQDVNFNGNISVSITGRPTGVEGPLDFPFTSSYISSEITSELLAENMVLHVKNSGGSWAIVGTPVTPGVNWNALEADGHGLYQPNNNGTGLPGKFYYTQNAQNWFAGIFNGKYNNISGSGPYIFTVESNYPIDTDSLKISGGKIGEMHDASTEYSTQWSDDNKVLSIVFNELTSSGSMGSAIAADFYVLTNTINDTVSIKTSAVDANGVSIGTGSNGVGTYYPTNSGSFLPFITAKDATVYTTDAPIDLLGLAEAYDQIDGDITDNIKIINNGGFDQSKPGEYKINYQVINSKGESAEYTNLVTVKENKSSIKGHDSTIYVGEKWTASDNFDSALDKDGNEIDFSKITVSGEVDTTKPGEYPITYSYEGISTTITVTVKENKSSIKGHDSTIYVGEKWTASDNFDSALDKDGNEIDFSKITVSGEVDTTKPGEYP</sequence>
<keyword evidence="2" id="KW-1133">Transmembrane helix</keyword>
<gene>
    <name evidence="5" type="ORF">EY666_05465</name>
</gene>
<name>A0A4U3MGE9_ENTFL</name>
<proteinExistence type="predicted"/>
<comment type="caution">
    <text evidence="5">The sequence shown here is derived from an EMBL/GenBank/DDBJ whole genome shotgun (WGS) entry which is preliminary data.</text>
</comment>
<dbReference type="InterPro" id="IPR013783">
    <property type="entry name" value="Ig-like_fold"/>
</dbReference>
<dbReference type="AlphaFoldDB" id="A0A4U3MGE9"/>
<evidence type="ECO:0000259" key="4">
    <source>
        <dbReference type="Pfam" id="PF16403"/>
    </source>
</evidence>
<accession>A0A4U3MGE9</accession>
<dbReference type="EMBL" id="SIYF01000119">
    <property type="protein sequence ID" value="TKK88508.1"/>
    <property type="molecule type" value="Genomic_DNA"/>
</dbReference>